<dbReference type="AlphaFoldDB" id="A0A381TLY1"/>
<organism evidence="1">
    <name type="scientific">marine metagenome</name>
    <dbReference type="NCBI Taxonomy" id="408172"/>
    <lineage>
        <taxon>unclassified sequences</taxon>
        <taxon>metagenomes</taxon>
        <taxon>ecological metagenomes</taxon>
    </lineage>
</organism>
<dbReference type="EMBL" id="UINC01004781">
    <property type="protein sequence ID" value="SVA16804.1"/>
    <property type="molecule type" value="Genomic_DNA"/>
</dbReference>
<evidence type="ECO:0000313" key="1">
    <source>
        <dbReference type="EMBL" id="SVA16804.1"/>
    </source>
</evidence>
<proteinExistence type="predicted"/>
<sequence length="158" mass="18764">VKIRYLYFTDEEYVLLINQLWTCEFNTSAYLSREVEKTEILWKLFKCVKLIKHHHQIYLNKRAEILSKYGTHDSASNNWIIDKSQQAEALGDINILNDSIVELNITKMDASDFMDNEIFSPNFGGFQNMTFKILNQMEDWVDWASIDTWIIKNKKKEE</sequence>
<gene>
    <name evidence="1" type="ORF">METZ01_LOCUS69658</name>
</gene>
<name>A0A381TLY1_9ZZZZ</name>
<accession>A0A381TLY1</accession>
<reference evidence="1" key="1">
    <citation type="submission" date="2018-05" db="EMBL/GenBank/DDBJ databases">
        <authorList>
            <person name="Lanie J.A."/>
            <person name="Ng W.-L."/>
            <person name="Kazmierczak K.M."/>
            <person name="Andrzejewski T.M."/>
            <person name="Davidsen T.M."/>
            <person name="Wayne K.J."/>
            <person name="Tettelin H."/>
            <person name="Glass J.I."/>
            <person name="Rusch D."/>
            <person name="Podicherti R."/>
            <person name="Tsui H.-C.T."/>
            <person name="Winkler M.E."/>
        </authorList>
    </citation>
    <scope>NUCLEOTIDE SEQUENCE</scope>
</reference>
<protein>
    <submittedName>
        <fullName evidence="1">Uncharacterized protein</fullName>
    </submittedName>
</protein>
<feature type="non-terminal residue" evidence="1">
    <location>
        <position position="1"/>
    </location>
</feature>